<sequence length="35" mass="3919">MGTTDKGYGTDTEAIRKCAKYIQKTAIWIQNILVS</sequence>
<proteinExistence type="predicted"/>
<dbReference type="EMBL" id="FRAM01000001">
    <property type="protein sequence ID" value="SHJ88161.1"/>
    <property type="molecule type" value="Genomic_DNA"/>
</dbReference>
<name>A0A1M6MXG4_9FLAO</name>
<keyword evidence="2" id="KW-1185">Reference proteome</keyword>
<protein>
    <submittedName>
        <fullName evidence="1">Uncharacterized protein</fullName>
    </submittedName>
</protein>
<dbReference type="Proteomes" id="UP000184498">
    <property type="component" value="Unassembled WGS sequence"/>
</dbReference>
<evidence type="ECO:0000313" key="2">
    <source>
        <dbReference type="Proteomes" id="UP000184498"/>
    </source>
</evidence>
<evidence type="ECO:0000313" key="1">
    <source>
        <dbReference type="EMBL" id="SHJ88161.1"/>
    </source>
</evidence>
<gene>
    <name evidence="1" type="ORF">SAMN05444371_0025</name>
</gene>
<organism evidence="1 2">
    <name type="scientific">Epilithonimonas mollis</name>
    <dbReference type="NCBI Taxonomy" id="216903"/>
    <lineage>
        <taxon>Bacteria</taxon>
        <taxon>Pseudomonadati</taxon>
        <taxon>Bacteroidota</taxon>
        <taxon>Flavobacteriia</taxon>
        <taxon>Flavobacteriales</taxon>
        <taxon>Weeksellaceae</taxon>
        <taxon>Chryseobacterium group</taxon>
        <taxon>Epilithonimonas</taxon>
    </lineage>
</organism>
<reference evidence="2" key="1">
    <citation type="submission" date="2016-11" db="EMBL/GenBank/DDBJ databases">
        <authorList>
            <person name="Varghese N."/>
            <person name="Submissions S."/>
        </authorList>
    </citation>
    <scope>NUCLEOTIDE SEQUENCE [LARGE SCALE GENOMIC DNA]</scope>
    <source>
        <strain evidence="2">DSM 18016</strain>
    </source>
</reference>
<accession>A0A1M6MXG4</accession>
<dbReference type="AlphaFoldDB" id="A0A1M6MXG4"/>